<sequence>MPPFFDRVQFHDALQNQAIPVLEALVANGNLHNRSFRRFEREDPPPYASSTESEEFSDDVLAPPPPCSELPGELKAIMEQPINDDEMKDLACDMGSILDPVDFYHTEAKREESRVEEYRSNKIFGGVEGSRRCGVLVRHNVKRRWEKLGIWNPEWGFAGRNVQPNDDAYRWKWRWDQQAVDDSESAGYAEQLVARALRLRQNLRRGEKAPVLPQSCLEQDATASQAESFIISRPWFIFRIELAEERTRYDRLSVDEKRRYPHSARKQVIKWWKERGDWKEEFDRKNRVTSWKWRHESPSPEPEDLTSINNMKDSPLDTTDMDFTPSEIDDLETIELPSCDQPKGFWTIRRKDSGLRAPFPGQLLEPFQPPLPTPGSLLYVPPGSLPGRSIFEKTPSEKEHDEDSPQELEQNPPEPQRDTTSPPPQKPRRQRQRQPHRTESAQNRDQPPPLPRCSARIAGMKRPAEPLPSQATSNKKPRGRAAPKAAAPAAQPTTRETRRRKTRPVQARPPKIETETRHQRGRGRPRKENGPGTRSVVAKKKAARTPALAGPGRGGPAATGTPAGPRGRGRPRKSE</sequence>
<gene>
    <name evidence="2" type="ORF">K444DRAFT_597274</name>
</gene>
<feature type="compositionally biased region" description="Basic residues" evidence="1">
    <location>
        <begin position="426"/>
        <end position="435"/>
    </location>
</feature>
<name>A0A2J6SXB3_9HELO</name>
<dbReference type="GeneID" id="36586550"/>
<accession>A0A2J6SXB3</accession>
<feature type="region of interest" description="Disordered" evidence="1">
    <location>
        <begin position="36"/>
        <end position="67"/>
    </location>
</feature>
<feature type="compositionally biased region" description="Low complexity" evidence="1">
    <location>
        <begin position="482"/>
        <end position="494"/>
    </location>
</feature>
<feature type="region of interest" description="Disordered" evidence="1">
    <location>
        <begin position="293"/>
        <end position="318"/>
    </location>
</feature>
<feature type="region of interest" description="Disordered" evidence="1">
    <location>
        <begin position="360"/>
        <end position="575"/>
    </location>
</feature>
<protein>
    <submittedName>
        <fullName evidence="2">Uncharacterized protein</fullName>
    </submittedName>
</protein>
<dbReference type="Proteomes" id="UP000235371">
    <property type="component" value="Unassembled WGS sequence"/>
</dbReference>
<dbReference type="InParanoid" id="A0A2J6SXB3"/>
<proteinExistence type="predicted"/>
<dbReference type="AlphaFoldDB" id="A0A2J6SXB3"/>
<evidence type="ECO:0000313" key="2">
    <source>
        <dbReference type="EMBL" id="PMD55303.1"/>
    </source>
</evidence>
<keyword evidence="3" id="KW-1185">Reference proteome</keyword>
<dbReference type="EMBL" id="KZ613856">
    <property type="protein sequence ID" value="PMD55303.1"/>
    <property type="molecule type" value="Genomic_DNA"/>
</dbReference>
<reference evidence="2 3" key="1">
    <citation type="submission" date="2016-04" db="EMBL/GenBank/DDBJ databases">
        <title>A degradative enzymes factory behind the ericoid mycorrhizal symbiosis.</title>
        <authorList>
            <consortium name="DOE Joint Genome Institute"/>
            <person name="Martino E."/>
            <person name="Morin E."/>
            <person name="Grelet G."/>
            <person name="Kuo A."/>
            <person name="Kohler A."/>
            <person name="Daghino S."/>
            <person name="Barry K."/>
            <person name="Choi C."/>
            <person name="Cichocki N."/>
            <person name="Clum A."/>
            <person name="Copeland A."/>
            <person name="Hainaut M."/>
            <person name="Haridas S."/>
            <person name="Labutti K."/>
            <person name="Lindquist E."/>
            <person name="Lipzen A."/>
            <person name="Khouja H.-R."/>
            <person name="Murat C."/>
            <person name="Ohm R."/>
            <person name="Olson A."/>
            <person name="Spatafora J."/>
            <person name="Veneault-Fourrey C."/>
            <person name="Henrissat B."/>
            <person name="Grigoriev I."/>
            <person name="Martin F."/>
            <person name="Perotto S."/>
        </authorList>
    </citation>
    <scope>NUCLEOTIDE SEQUENCE [LARGE SCALE GENOMIC DNA]</scope>
    <source>
        <strain evidence="2 3">E</strain>
    </source>
</reference>
<feature type="compositionally biased region" description="Basic and acidic residues" evidence="1">
    <location>
        <begin position="390"/>
        <end position="403"/>
    </location>
</feature>
<evidence type="ECO:0000256" key="1">
    <source>
        <dbReference type="SAM" id="MobiDB-lite"/>
    </source>
</evidence>
<evidence type="ECO:0000313" key="3">
    <source>
        <dbReference type="Proteomes" id="UP000235371"/>
    </source>
</evidence>
<dbReference type="OrthoDB" id="5427434at2759"/>
<dbReference type="RefSeq" id="XP_024732207.1">
    <property type="nucleotide sequence ID" value="XM_024878473.1"/>
</dbReference>
<organism evidence="2 3">
    <name type="scientific">Hyaloscypha bicolor E</name>
    <dbReference type="NCBI Taxonomy" id="1095630"/>
    <lineage>
        <taxon>Eukaryota</taxon>
        <taxon>Fungi</taxon>
        <taxon>Dikarya</taxon>
        <taxon>Ascomycota</taxon>
        <taxon>Pezizomycotina</taxon>
        <taxon>Leotiomycetes</taxon>
        <taxon>Helotiales</taxon>
        <taxon>Hyaloscyphaceae</taxon>
        <taxon>Hyaloscypha</taxon>
        <taxon>Hyaloscypha bicolor</taxon>
    </lineage>
</organism>